<keyword evidence="6" id="KW-1185">Reference proteome</keyword>
<keyword evidence="3" id="KW-0804">Transcription</keyword>
<dbReference type="InterPro" id="IPR036388">
    <property type="entry name" value="WH-like_DNA-bd_sf"/>
</dbReference>
<dbReference type="Gene3D" id="3.40.1410.10">
    <property type="entry name" value="Chorismate lyase-like"/>
    <property type="match status" value="1"/>
</dbReference>
<dbReference type="Proteomes" id="UP001595387">
    <property type="component" value="Unassembled WGS sequence"/>
</dbReference>
<reference evidence="6" key="1">
    <citation type="journal article" date="2019" name="Int. J. Syst. Evol. Microbiol.">
        <title>The Global Catalogue of Microorganisms (GCM) 10K type strain sequencing project: providing services to taxonomists for standard genome sequencing and annotation.</title>
        <authorList>
            <consortium name="The Broad Institute Genomics Platform"/>
            <consortium name="The Broad Institute Genome Sequencing Center for Infectious Disease"/>
            <person name="Wu L."/>
            <person name="Ma J."/>
        </authorList>
    </citation>
    <scope>NUCLEOTIDE SEQUENCE [LARGE SCALE GENOMIC DNA]</scope>
    <source>
        <strain evidence="6">KCTC 13193</strain>
    </source>
</reference>
<keyword evidence="1" id="KW-0805">Transcription regulation</keyword>
<evidence type="ECO:0000313" key="6">
    <source>
        <dbReference type="Proteomes" id="UP001595387"/>
    </source>
</evidence>
<dbReference type="SUPFAM" id="SSF46785">
    <property type="entry name" value="Winged helix' DNA-binding domain"/>
    <property type="match status" value="1"/>
</dbReference>
<dbReference type="InterPro" id="IPR000524">
    <property type="entry name" value="Tscrpt_reg_HTH_GntR"/>
</dbReference>
<dbReference type="RefSeq" id="WP_390301137.1">
    <property type="nucleotide sequence ID" value="NZ_JBHRRZ010000001.1"/>
</dbReference>
<dbReference type="CDD" id="cd07377">
    <property type="entry name" value="WHTH_GntR"/>
    <property type="match status" value="1"/>
</dbReference>
<dbReference type="Pfam" id="PF00392">
    <property type="entry name" value="GntR"/>
    <property type="match status" value="1"/>
</dbReference>
<comment type="caution">
    <text evidence="5">The sequence shown here is derived from an EMBL/GenBank/DDBJ whole genome shotgun (WGS) entry which is preliminary data.</text>
</comment>
<protein>
    <submittedName>
        <fullName evidence="5">GntR family transcriptional regulator</fullName>
    </submittedName>
</protein>
<keyword evidence="2" id="KW-0238">DNA-binding</keyword>
<sequence>MMQHIITKKVTPGEKLPSENALADKYQVPRTTVRNALKKLEERGVIYSKQGKGRYLKGKSRQIQLHLTGKTSFTDKMKQSGYDMVTQNIYCGKITYDADICQLLHMGEGGSVYKIGRLRYINNEPIAIHYSFVNDLRFPSIAEEGPTIKSMFSYYRQHGYNEFASNKSLLSTTFPTHEEQQLLSCGSLVPLIVVESDCIDVESEEVLEHTKILYRSDKFKYDITMDKS</sequence>
<gene>
    <name evidence="5" type="ORF">ACFODW_00235</name>
</gene>
<evidence type="ECO:0000256" key="1">
    <source>
        <dbReference type="ARBA" id="ARBA00023015"/>
    </source>
</evidence>
<dbReference type="InterPro" id="IPR028978">
    <property type="entry name" value="Chorismate_lyase_/UTRA_dom_sf"/>
</dbReference>
<dbReference type="InterPro" id="IPR036390">
    <property type="entry name" value="WH_DNA-bd_sf"/>
</dbReference>
<dbReference type="SUPFAM" id="SSF64288">
    <property type="entry name" value="Chorismate lyase-like"/>
    <property type="match status" value="1"/>
</dbReference>
<proteinExistence type="predicted"/>
<dbReference type="SMART" id="SM00866">
    <property type="entry name" value="UTRA"/>
    <property type="match status" value="1"/>
</dbReference>
<evidence type="ECO:0000259" key="4">
    <source>
        <dbReference type="PROSITE" id="PS50949"/>
    </source>
</evidence>
<evidence type="ECO:0000256" key="2">
    <source>
        <dbReference type="ARBA" id="ARBA00023125"/>
    </source>
</evidence>
<dbReference type="Pfam" id="PF07702">
    <property type="entry name" value="UTRA"/>
    <property type="match status" value="1"/>
</dbReference>
<dbReference type="InterPro" id="IPR011663">
    <property type="entry name" value="UTRA"/>
</dbReference>
<dbReference type="PROSITE" id="PS50949">
    <property type="entry name" value="HTH_GNTR"/>
    <property type="match status" value="1"/>
</dbReference>
<dbReference type="PRINTS" id="PR00035">
    <property type="entry name" value="HTHGNTR"/>
</dbReference>
<dbReference type="EMBL" id="JBHRRZ010000001">
    <property type="protein sequence ID" value="MFC2946793.1"/>
    <property type="molecule type" value="Genomic_DNA"/>
</dbReference>
<dbReference type="Gene3D" id="1.10.10.10">
    <property type="entry name" value="Winged helix-like DNA-binding domain superfamily/Winged helix DNA-binding domain"/>
    <property type="match status" value="1"/>
</dbReference>
<accession>A0ABV7A1P3</accession>
<dbReference type="PANTHER" id="PTHR44846:SF1">
    <property type="entry name" value="MANNOSYL-D-GLYCERATE TRANSPORT_METABOLISM SYSTEM REPRESSOR MNGR-RELATED"/>
    <property type="match status" value="1"/>
</dbReference>
<evidence type="ECO:0000313" key="5">
    <source>
        <dbReference type="EMBL" id="MFC2946793.1"/>
    </source>
</evidence>
<name>A0ABV7A1P3_9BACI</name>
<feature type="domain" description="HTH gntR-type" evidence="4">
    <location>
        <begin position="1"/>
        <end position="59"/>
    </location>
</feature>
<dbReference type="InterPro" id="IPR050679">
    <property type="entry name" value="Bact_HTH_transcr_reg"/>
</dbReference>
<dbReference type="SMART" id="SM00345">
    <property type="entry name" value="HTH_GNTR"/>
    <property type="match status" value="1"/>
</dbReference>
<organism evidence="5 6">
    <name type="scientific">Virgibacillus sediminis</name>
    <dbReference type="NCBI Taxonomy" id="202260"/>
    <lineage>
        <taxon>Bacteria</taxon>
        <taxon>Bacillati</taxon>
        <taxon>Bacillota</taxon>
        <taxon>Bacilli</taxon>
        <taxon>Bacillales</taxon>
        <taxon>Bacillaceae</taxon>
        <taxon>Virgibacillus</taxon>
    </lineage>
</organism>
<dbReference type="PANTHER" id="PTHR44846">
    <property type="entry name" value="MANNOSYL-D-GLYCERATE TRANSPORT/METABOLISM SYSTEM REPRESSOR MNGR-RELATED"/>
    <property type="match status" value="1"/>
</dbReference>
<evidence type="ECO:0000256" key="3">
    <source>
        <dbReference type="ARBA" id="ARBA00023163"/>
    </source>
</evidence>